<keyword evidence="2" id="KW-1133">Transmembrane helix</keyword>
<name>A0A0D1YF37_9EURO</name>
<protein>
    <submittedName>
        <fullName evidence="3">Uncharacterized protein</fullName>
    </submittedName>
</protein>
<keyword evidence="2" id="KW-0472">Membrane</keyword>
<proteinExistence type="predicted"/>
<dbReference type="HOGENOM" id="CLU_145524_0_0_1"/>
<evidence type="ECO:0000256" key="2">
    <source>
        <dbReference type="SAM" id="Phobius"/>
    </source>
</evidence>
<dbReference type="EMBL" id="KN847497">
    <property type="protein sequence ID" value="KIW13691.1"/>
    <property type="molecule type" value="Genomic_DNA"/>
</dbReference>
<evidence type="ECO:0000313" key="3">
    <source>
        <dbReference type="EMBL" id="KIW13691.1"/>
    </source>
</evidence>
<dbReference type="OrthoDB" id="4141124at2759"/>
<dbReference type="AlphaFoldDB" id="A0A0D1YF37"/>
<evidence type="ECO:0000256" key="1">
    <source>
        <dbReference type="SAM" id="MobiDB-lite"/>
    </source>
</evidence>
<dbReference type="RefSeq" id="XP_016233907.1">
    <property type="nucleotide sequence ID" value="XM_016383204.1"/>
</dbReference>
<dbReference type="Proteomes" id="UP000053328">
    <property type="component" value="Unassembled WGS sequence"/>
</dbReference>
<organism evidence="3 4">
    <name type="scientific">Exophiala spinifera</name>
    <dbReference type="NCBI Taxonomy" id="91928"/>
    <lineage>
        <taxon>Eukaryota</taxon>
        <taxon>Fungi</taxon>
        <taxon>Dikarya</taxon>
        <taxon>Ascomycota</taxon>
        <taxon>Pezizomycotina</taxon>
        <taxon>Eurotiomycetes</taxon>
        <taxon>Chaetothyriomycetidae</taxon>
        <taxon>Chaetothyriales</taxon>
        <taxon>Herpotrichiellaceae</taxon>
        <taxon>Exophiala</taxon>
    </lineage>
</organism>
<feature type="compositionally biased region" description="Basic and acidic residues" evidence="1">
    <location>
        <begin position="1"/>
        <end position="14"/>
    </location>
</feature>
<sequence length="109" mass="12462">MSEPRRHERPKLPKFEPLPPTNPLNRLINFIVAPIFYLLFTTIASIIVVPIYVMIDKFKHSRNQHGGQRVPSQEDRQYPGQPDKVNKASAFLRSFGDSYGTPSRSKRAG</sequence>
<keyword evidence="4" id="KW-1185">Reference proteome</keyword>
<keyword evidence="2" id="KW-0812">Transmembrane</keyword>
<reference evidence="3 4" key="1">
    <citation type="submission" date="2015-01" db="EMBL/GenBank/DDBJ databases">
        <title>The Genome Sequence of Exophiala spinifera CBS89968.</title>
        <authorList>
            <consortium name="The Broad Institute Genomics Platform"/>
            <person name="Cuomo C."/>
            <person name="de Hoog S."/>
            <person name="Gorbushina A."/>
            <person name="Stielow B."/>
            <person name="Teixiera M."/>
            <person name="Abouelleil A."/>
            <person name="Chapman S.B."/>
            <person name="Priest M."/>
            <person name="Young S.K."/>
            <person name="Wortman J."/>
            <person name="Nusbaum C."/>
            <person name="Birren B."/>
        </authorList>
    </citation>
    <scope>NUCLEOTIDE SEQUENCE [LARGE SCALE GENOMIC DNA]</scope>
    <source>
        <strain evidence="3 4">CBS 89968</strain>
    </source>
</reference>
<feature type="region of interest" description="Disordered" evidence="1">
    <location>
        <begin position="61"/>
        <end position="84"/>
    </location>
</feature>
<evidence type="ECO:0000313" key="4">
    <source>
        <dbReference type="Proteomes" id="UP000053328"/>
    </source>
</evidence>
<feature type="transmembrane region" description="Helical" evidence="2">
    <location>
        <begin position="27"/>
        <end position="55"/>
    </location>
</feature>
<dbReference type="GeneID" id="27335965"/>
<dbReference type="VEuPathDB" id="FungiDB:PV08_08882"/>
<accession>A0A0D1YF37</accession>
<feature type="region of interest" description="Disordered" evidence="1">
    <location>
        <begin position="1"/>
        <end position="22"/>
    </location>
</feature>
<gene>
    <name evidence="3" type="ORF">PV08_08882</name>
</gene>